<name>A0AAD7U507_9STRA</name>
<dbReference type="Proteomes" id="UP001230188">
    <property type="component" value="Unassembled WGS sequence"/>
</dbReference>
<dbReference type="EMBL" id="JAQMWT010000675">
    <property type="protein sequence ID" value="KAJ8598346.1"/>
    <property type="molecule type" value="Genomic_DNA"/>
</dbReference>
<gene>
    <name evidence="2" type="ORF">CTAYLR_002994</name>
</gene>
<reference evidence="2" key="1">
    <citation type="submission" date="2023-01" db="EMBL/GenBank/DDBJ databases">
        <title>Metagenome sequencing of chrysophaentin producing Chrysophaeum taylorii.</title>
        <authorList>
            <person name="Davison J."/>
            <person name="Bewley C."/>
        </authorList>
    </citation>
    <scope>NUCLEOTIDE SEQUENCE</scope>
    <source>
        <strain evidence="2">NIES-1699</strain>
    </source>
</reference>
<protein>
    <submittedName>
        <fullName evidence="2">Uncharacterized protein</fullName>
    </submittedName>
</protein>
<dbReference type="AlphaFoldDB" id="A0AAD7U507"/>
<proteinExistence type="predicted"/>
<comment type="caution">
    <text evidence="2">The sequence shown here is derived from an EMBL/GenBank/DDBJ whole genome shotgun (WGS) entry which is preliminary data.</text>
</comment>
<organism evidence="2 3">
    <name type="scientific">Chrysophaeum taylorii</name>
    <dbReference type="NCBI Taxonomy" id="2483200"/>
    <lineage>
        <taxon>Eukaryota</taxon>
        <taxon>Sar</taxon>
        <taxon>Stramenopiles</taxon>
        <taxon>Ochrophyta</taxon>
        <taxon>Pelagophyceae</taxon>
        <taxon>Pelagomonadales</taxon>
        <taxon>Pelagomonadaceae</taxon>
        <taxon>Chrysophaeum</taxon>
    </lineage>
</organism>
<feature type="region of interest" description="Disordered" evidence="1">
    <location>
        <begin position="101"/>
        <end position="125"/>
    </location>
</feature>
<evidence type="ECO:0000313" key="2">
    <source>
        <dbReference type="EMBL" id="KAJ8598346.1"/>
    </source>
</evidence>
<accession>A0AAD7U507</accession>
<sequence>MVLVVVDAYGYPTVETREAKREQLRRVSRSVQERVPPWTFKHKVRAARGAVQQLRGDVSTDDLGALLELCAHARGPATYSEEVDALREWLVKEVPPHHVECKRPLPEVSESDSEETQETPRAETLKEGRCCETDIAETLCSIRRFTGKRHRRSFDHS</sequence>
<evidence type="ECO:0000313" key="3">
    <source>
        <dbReference type="Proteomes" id="UP001230188"/>
    </source>
</evidence>
<evidence type="ECO:0000256" key="1">
    <source>
        <dbReference type="SAM" id="MobiDB-lite"/>
    </source>
</evidence>
<keyword evidence="3" id="KW-1185">Reference proteome</keyword>